<proteinExistence type="predicted"/>
<dbReference type="SUPFAM" id="SSF117396">
    <property type="entry name" value="TM1631-like"/>
    <property type="match status" value="1"/>
</dbReference>
<keyword evidence="2" id="KW-1185">Reference proteome</keyword>
<protein>
    <recommendedName>
        <fullName evidence="3">DUF72 domain-containing protein</fullName>
    </recommendedName>
</protein>
<name>A0A512CWT3_9MICO</name>
<dbReference type="InterPro" id="IPR036520">
    <property type="entry name" value="UPF0759_sf"/>
</dbReference>
<accession>A0A512CWT3</accession>
<dbReference type="PANTHER" id="PTHR30348:SF4">
    <property type="entry name" value="DUF72 DOMAIN-CONTAINING PROTEIN"/>
    <property type="match status" value="1"/>
</dbReference>
<comment type="caution">
    <text evidence="1">The sequence shown here is derived from an EMBL/GenBank/DDBJ whole genome shotgun (WGS) entry which is preliminary data.</text>
</comment>
<dbReference type="Pfam" id="PF01904">
    <property type="entry name" value="DUF72"/>
    <property type="match status" value="1"/>
</dbReference>
<evidence type="ECO:0008006" key="3">
    <source>
        <dbReference type="Google" id="ProtNLM"/>
    </source>
</evidence>
<dbReference type="EMBL" id="BJYX01000001">
    <property type="protein sequence ID" value="GEO28656.1"/>
    <property type="molecule type" value="Genomic_DNA"/>
</dbReference>
<organism evidence="1 2">
    <name type="scientific">Terrabacter aerolatus</name>
    <dbReference type="NCBI Taxonomy" id="422442"/>
    <lineage>
        <taxon>Bacteria</taxon>
        <taxon>Bacillati</taxon>
        <taxon>Actinomycetota</taxon>
        <taxon>Actinomycetes</taxon>
        <taxon>Micrococcales</taxon>
        <taxon>Intrasporangiaceae</taxon>
        <taxon>Terrabacter</taxon>
    </lineage>
</organism>
<dbReference type="RefSeq" id="WP_246111081.1">
    <property type="nucleotide sequence ID" value="NZ_BAAARO010000025.1"/>
</dbReference>
<dbReference type="InterPro" id="IPR002763">
    <property type="entry name" value="DUF72"/>
</dbReference>
<gene>
    <name evidence="1" type="ORF">TAE01_04660</name>
</gene>
<dbReference type="Gene3D" id="3.20.20.410">
    <property type="entry name" value="Protein of unknown function UPF0759"/>
    <property type="match status" value="1"/>
</dbReference>
<dbReference type="AlphaFoldDB" id="A0A512CWT3"/>
<dbReference type="PANTHER" id="PTHR30348">
    <property type="entry name" value="UNCHARACTERIZED PROTEIN YECE"/>
    <property type="match status" value="1"/>
</dbReference>
<evidence type="ECO:0000313" key="2">
    <source>
        <dbReference type="Proteomes" id="UP000321534"/>
    </source>
</evidence>
<sequence>MDVRVGLCGWTVSQASYVRRFPVVEVQNTFYDPPADAVLTRWRTQVPADFEFTMKAWQVVTHESNSPTYRRLKQPLPESTHGQVGGFRTTPEVLAGWERTLECARLLRATAVLLQCPASFRPTKDNVDRLRTFVSQVERPAGWLLWEPRGEWPTALLEELCAELDLVHVVDPMQTETVTPEQTYYRLHGTSGFRHVHTDDELRRLRDLVDGRPRPYVMFNNIPRTGDAERFLALLGGEGREAGD</sequence>
<dbReference type="Proteomes" id="UP000321534">
    <property type="component" value="Unassembled WGS sequence"/>
</dbReference>
<evidence type="ECO:0000313" key="1">
    <source>
        <dbReference type="EMBL" id="GEO28656.1"/>
    </source>
</evidence>
<reference evidence="1 2" key="1">
    <citation type="submission" date="2019-07" db="EMBL/GenBank/DDBJ databases">
        <title>Whole genome shotgun sequence of Terrabacter aerolatus NBRC 106305.</title>
        <authorList>
            <person name="Hosoyama A."/>
            <person name="Uohara A."/>
            <person name="Ohji S."/>
            <person name="Ichikawa N."/>
        </authorList>
    </citation>
    <scope>NUCLEOTIDE SEQUENCE [LARGE SCALE GENOMIC DNA]</scope>
    <source>
        <strain evidence="1 2">NBRC 106305</strain>
    </source>
</reference>